<accession>A0A8T0P8S9</accession>
<organism evidence="1 2">
    <name type="scientific">Panicum virgatum</name>
    <name type="common">Blackwell switchgrass</name>
    <dbReference type="NCBI Taxonomy" id="38727"/>
    <lineage>
        <taxon>Eukaryota</taxon>
        <taxon>Viridiplantae</taxon>
        <taxon>Streptophyta</taxon>
        <taxon>Embryophyta</taxon>
        <taxon>Tracheophyta</taxon>
        <taxon>Spermatophyta</taxon>
        <taxon>Magnoliopsida</taxon>
        <taxon>Liliopsida</taxon>
        <taxon>Poales</taxon>
        <taxon>Poaceae</taxon>
        <taxon>PACMAD clade</taxon>
        <taxon>Panicoideae</taxon>
        <taxon>Panicodae</taxon>
        <taxon>Paniceae</taxon>
        <taxon>Panicinae</taxon>
        <taxon>Panicum</taxon>
        <taxon>Panicum sect. Hiantes</taxon>
    </lineage>
</organism>
<gene>
    <name evidence="1" type="ORF">PVAP13_8NG151201</name>
</gene>
<proteinExistence type="predicted"/>
<protein>
    <submittedName>
        <fullName evidence="1">Uncharacterized protein</fullName>
    </submittedName>
</protein>
<reference evidence="1" key="1">
    <citation type="submission" date="2020-05" db="EMBL/GenBank/DDBJ databases">
        <title>WGS assembly of Panicum virgatum.</title>
        <authorList>
            <person name="Lovell J.T."/>
            <person name="Jenkins J."/>
            <person name="Shu S."/>
            <person name="Juenger T.E."/>
            <person name="Schmutz J."/>
        </authorList>
    </citation>
    <scope>NUCLEOTIDE SEQUENCE</scope>
    <source>
        <strain evidence="1">AP13</strain>
    </source>
</reference>
<keyword evidence="2" id="KW-1185">Reference proteome</keyword>
<dbReference type="Proteomes" id="UP000823388">
    <property type="component" value="Chromosome 8N"/>
</dbReference>
<comment type="caution">
    <text evidence="1">The sequence shown here is derived from an EMBL/GenBank/DDBJ whole genome shotgun (WGS) entry which is preliminary data.</text>
</comment>
<sequence>MVEATTPVTPSRLLFLLKFSGGDISSDGIFGDGSSSELRLRVDLLALSFVLVLAVDGMLDDGAKWQIKCSRAFSDVDGSGSGVGFSEAALKLLVLHGSSGDVRRARPMRLVCSFLVKDGGLDFPSAGLLSWLLLDAAVVDFWVVDSVGGAGFFLFQGHDDDGRRATEETRLAAIKCWRSRRAFWLSFSPACRAASLIPPELEVVRRTGAWRQDPRTLVSSLLFIRVLYALRHLWRMDVVDLAVICTSSRVMSVRACLFFN</sequence>
<evidence type="ECO:0000313" key="2">
    <source>
        <dbReference type="Proteomes" id="UP000823388"/>
    </source>
</evidence>
<dbReference type="AlphaFoldDB" id="A0A8T0P8S9"/>
<evidence type="ECO:0000313" key="1">
    <source>
        <dbReference type="EMBL" id="KAG2557245.1"/>
    </source>
</evidence>
<dbReference type="EMBL" id="CM029052">
    <property type="protein sequence ID" value="KAG2557245.1"/>
    <property type="molecule type" value="Genomic_DNA"/>
</dbReference>
<name>A0A8T0P8S9_PANVG</name>